<dbReference type="PATRIC" id="fig|1331206.3.peg.591"/>
<sequence>MTNFHGVLYSAISNRTRGQERSNDATWPGSARQRKPPTMKQGHENAWRDILNRIKRAASAGGRTCRVATLSVRPQQNRPEGL</sequence>
<evidence type="ECO:0000313" key="3">
    <source>
        <dbReference type="Proteomes" id="UP000026682"/>
    </source>
</evidence>
<evidence type="ECO:0000256" key="1">
    <source>
        <dbReference type="SAM" id="MobiDB-lite"/>
    </source>
</evidence>
<proteinExistence type="predicted"/>
<reference evidence="2 3" key="1">
    <citation type="submission" date="2014-03" db="EMBL/GenBank/DDBJ databases">
        <title>Genome sequence of Bordetella holmseii.</title>
        <authorList>
            <person name="Harvill E."/>
            <person name="Goodfield L.L."/>
            <person name="Ivanov Y."/>
            <person name="Meyer J.A."/>
            <person name="Newth C."/>
            <person name="Cassiday P."/>
            <person name="Tondella M.L."/>
            <person name="Liao P."/>
            <person name="Zimmerman J."/>
            <person name="Meert K."/>
            <person name="Wessel D."/>
            <person name="Berger J."/>
            <person name="Dean J.M."/>
            <person name="Holubkov R."/>
            <person name="Burr J."/>
            <person name="Liu T."/>
            <person name="Brinkac L.M."/>
            <person name="Sanka R."/>
            <person name="Kim M."/>
            <person name="Losada L."/>
        </authorList>
    </citation>
    <scope>NUCLEOTIDE SEQUENCE [LARGE SCALE GENOMIC DNA]</scope>
    <source>
        <strain evidence="2 3">CDC-H585-BH</strain>
    </source>
</reference>
<comment type="caution">
    <text evidence="2">The sequence shown here is derived from an EMBL/GenBank/DDBJ whole genome shotgun (WGS) entry which is preliminary data.</text>
</comment>
<name>A0A158M9C6_9BORD</name>
<feature type="region of interest" description="Disordered" evidence="1">
    <location>
        <begin position="1"/>
        <end position="45"/>
    </location>
</feature>
<dbReference type="Proteomes" id="UP000026682">
    <property type="component" value="Unassembled WGS sequence"/>
</dbReference>
<accession>A0A158M9C6</accession>
<organism evidence="2 3">
    <name type="scientific">Bordetella holmesii CDC-H585-BH</name>
    <dbReference type="NCBI Taxonomy" id="1331206"/>
    <lineage>
        <taxon>Bacteria</taxon>
        <taxon>Pseudomonadati</taxon>
        <taxon>Pseudomonadota</taxon>
        <taxon>Betaproteobacteria</taxon>
        <taxon>Burkholderiales</taxon>
        <taxon>Alcaligenaceae</taxon>
        <taxon>Bordetella</taxon>
    </lineage>
</organism>
<dbReference type="EMBL" id="JFZZ01000022">
    <property type="protein sequence ID" value="KAK97811.1"/>
    <property type="molecule type" value="Genomic_DNA"/>
</dbReference>
<evidence type="ECO:0000313" key="2">
    <source>
        <dbReference type="EMBL" id="KAK97811.1"/>
    </source>
</evidence>
<protein>
    <submittedName>
        <fullName evidence="2">Uncharacterized protein</fullName>
    </submittedName>
</protein>
<gene>
    <name evidence="2" type="ORF">L497_2860</name>
</gene>
<dbReference type="AlphaFoldDB" id="A0A158M9C6"/>